<feature type="compositionally biased region" description="Polar residues" evidence="5">
    <location>
        <begin position="1213"/>
        <end position="1222"/>
    </location>
</feature>
<dbReference type="EMBL" id="SELW01000553">
    <property type="protein sequence ID" value="TID21155.1"/>
    <property type="molecule type" value="Genomic_DNA"/>
</dbReference>
<feature type="compositionally biased region" description="Polar residues" evidence="5">
    <location>
        <begin position="1187"/>
        <end position="1197"/>
    </location>
</feature>
<evidence type="ECO:0000259" key="6">
    <source>
        <dbReference type="PROSITE" id="PS50016"/>
    </source>
</evidence>
<dbReference type="GO" id="GO:0048189">
    <property type="term" value="C:Lid2 complex"/>
    <property type="evidence" value="ECO:0007669"/>
    <property type="project" value="TreeGrafter"/>
</dbReference>
<dbReference type="Gene3D" id="1.10.10.60">
    <property type="entry name" value="Homeodomain-like"/>
    <property type="match status" value="1"/>
</dbReference>
<accession>A0A4T0WZP5</accession>
<dbReference type="InterPro" id="IPR001025">
    <property type="entry name" value="BAH_dom"/>
</dbReference>
<keyword evidence="1" id="KW-0479">Metal-binding</keyword>
<keyword evidence="2 4" id="KW-0863">Zinc-finger</keyword>
<dbReference type="InterPro" id="IPR001965">
    <property type="entry name" value="Znf_PHD"/>
</dbReference>
<protein>
    <submittedName>
        <fullName evidence="9">Uncharacterized protein</fullName>
    </submittedName>
</protein>
<dbReference type="PANTHER" id="PTHR47672:SF1">
    <property type="entry name" value="E3 UBIQUITIN-PROTEIN LIGASE SNT2"/>
    <property type="match status" value="1"/>
</dbReference>
<dbReference type="InterPro" id="IPR011011">
    <property type="entry name" value="Znf_FYVE_PHD"/>
</dbReference>
<feature type="region of interest" description="Disordered" evidence="5">
    <location>
        <begin position="26"/>
        <end position="145"/>
    </location>
</feature>
<dbReference type="OrthoDB" id="336088at2759"/>
<dbReference type="PROSITE" id="PS51038">
    <property type="entry name" value="BAH"/>
    <property type="match status" value="1"/>
</dbReference>
<dbReference type="InterPro" id="IPR043151">
    <property type="entry name" value="BAH_sf"/>
</dbReference>
<dbReference type="SMART" id="SM00249">
    <property type="entry name" value="PHD"/>
    <property type="match status" value="3"/>
</dbReference>
<evidence type="ECO:0000313" key="10">
    <source>
        <dbReference type="Proteomes" id="UP000307173"/>
    </source>
</evidence>
<dbReference type="GO" id="GO:0004842">
    <property type="term" value="F:ubiquitin-protein transferase activity"/>
    <property type="evidence" value="ECO:0007669"/>
    <property type="project" value="TreeGrafter"/>
</dbReference>
<evidence type="ECO:0000313" key="9">
    <source>
        <dbReference type="EMBL" id="TID21155.1"/>
    </source>
</evidence>
<evidence type="ECO:0000259" key="8">
    <source>
        <dbReference type="PROSITE" id="PS51805"/>
    </source>
</evidence>
<gene>
    <name evidence="9" type="ORF">CANINC_003435</name>
</gene>
<dbReference type="Proteomes" id="UP000307173">
    <property type="component" value="Unassembled WGS sequence"/>
</dbReference>
<name>A0A4T0WZP5_9ASCO</name>
<evidence type="ECO:0000256" key="5">
    <source>
        <dbReference type="SAM" id="MobiDB-lite"/>
    </source>
</evidence>
<feature type="region of interest" description="Disordered" evidence="5">
    <location>
        <begin position="1116"/>
        <end position="1136"/>
    </location>
</feature>
<dbReference type="PANTHER" id="PTHR47672">
    <property type="entry name" value="E3 UBIQUITIN-PROTEIN LIGASE SNT2"/>
    <property type="match status" value="1"/>
</dbReference>
<dbReference type="STRING" id="52247.A0A4T0WZP5"/>
<feature type="domain" description="PHD-type" evidence="8">
    <location>
        <begin position="1388"/>
        <end position="1530"/>
    </location>
</feature>
<feature type="compositionally biased region" description="Basic and acidic residues" evidence="5">
    <location>
        <begin position="71"/>
        <end position="84"/>
    </location>
</feature>
<dbReference type="InterPro" id="IPR034732">
    <property type="entry name" value="EPHD"/>
</dbReference>
<dbReference type="PROSITE" id="PS50016">
    <property type="entry name" value="ZF_PHD_2"/>
    <property type="match status" value="1"/>
</dbReference>
<dbReference type="SUPFAM" id="SSF57903">
    <property type="entry name" value="FYVE/PHD zinc finger"/>
    <property type="match status" value="2"/>
</dbReference>
<dbReference type="GO" id="GO:0036205">
    <property type="term" value="P:histone catabolic process"/>
    <property type="evidence" value="ECO:0007669"/>
    <property type="project" value="TreeGrafter"/>
</dbReference>
<dbReference type="Pfam" id="PF13832">
    <property type="entry name" value="zf-HC5HC2H_2"/>
    <property type="match status" value="1"/>
</dbReference>
<organism evidence="9 10">
    <name type="scientific">Pichia inconspicua</name>
    <dbReference type="NCBI Taxonomy" id="52247"/>
    <lineage>
        <taxon>Eukaryota</taxon>
        <taxon>Fungi</taxon>
        <taxon>Dikarya</taxon>
        <taxon>Ascomycota</taxon>
        <taxon>Saccharomycotina</taxon>
        <taxon>Pichiomycetes</taxon>
        <taxon>Pichiales</taxon>
        <taxon>Pichiaceae</taxon>
        <taxon>Pichia</taxon>
    </lineage>
</organism>
<feature type="compositionally biased region" description="Basic and acidic residues" evidence="5">
    <location>
        <begin position="104"/>
        <end position="121"/>
    </location>
</feature>
<reference evidence="9 10" key="1">
    <citation type="journal article" date="2019" name="Front. Genet.">
        <title>Whole-Genome Sequencing of the Opportunistic Yeast Pathogen Candida inconspicua Uncovers Its Hybrid Origin.</title>
        <authorList>
            <person name="Mixao V."/>
            <person name="Hansen A.P."/>
            <person name="Saus E."/>
            <person name="Boekhout T."/>
            <person name="Lass-Florl C."/>
            <person name="Gabaldon T."/>
        </authorList>
    </citation>
    <scope>NUCLEOTIDE SEQUENCE [LARGE SCALE GENOMIC DNA]</scope>
    <source>
        <strain evidence="9 10">CBS 180</strain>
    </source>
</reference>
<feature type="domain" description="PHD-type" evidence="6">
    <location>
        <begin position="1325"/>
        <end position="1380"/>
    </location>
</feature>
<evidence type="ECO:0000256" key="4">
    <source>
        <dbReference type="PROSITE-ProRule" id="PRU00146"/>
    </source>
</evidence>
<dbReference type="InterPro" id="IPR029617">
    <property type="entry name" value="Snt2"/>
</dbReference>
<evidence type="ECO:0000256" key="1">
    <source>
        <dbReference type="ARBA" id="ARBA00022723"/>
    </source>
</evidence>
<dbReference type="Gene3D" id="3.30.40.10">
    <property type="entry name" value="Zinc/RING finger domain, C3HC4 (zinc finger)"/>
    <property type="match status" value="3"/>
</dbReference>
<dbReference type="InterPro" id="IPR013083">
    <property type="entry name" value="Znf_RING/FYVE/PHD"/>
</dbReference>
<keyword evidence="3" id="KW-0862">Zinc</keyword>
<evidence type="ECO:0000259" key="7">
    <source>
        <dbReference type="PROSITE" id="PS51038"/>
    </source>
</evidence>
<dbReference type="GO" id="GO:0008270">
    <property type="term" value="F:zinc ion binding"/>
    <property type="evidence" value="ECO:0007669"/>
    <property type="project" value="UniProtKB-KW"/>
</dbReference>
<dbReference type="InterPro" id="IPR019787">
    <property type="entry name" value="Znf_PHD-finger"/>
</dbReference>
<keyword evidence="10" id="KW-1185">Reference proteome</keyword>
<feature type="compositionally biased region" description="Polar residues" evidence="5">
    <location>
        <begin position="26"/>
        <end position="49"/>
    </location>
</feature>
<evidence type="ECO:0000256" key="2">
    <source>
        <dbReference type="ARBA" id="ARBA00022771"/>
    </source>
</evidence>
<dbReference type="Pfam" id="PF01426">
    <property type="entry name" value="BAH"/>
    <property type="match status" value="1"/>
</dbReference>
<evidence type="ECO:0000256" key="3">
    <source>
        <dbReference type="ARBA" id="ARBA00022833"/>
    </source>
</evidence>
<proteinExistence type="predicted"/>
<comment type="caution">
    <text evidence="9">The sequence shown here is derived from an EMBL/GenBank/DDBJ whole genome shotgun (WGS) entry which is preliminary data.</text>
</comment>
<feature type="compositionally biased region" description="Polar residues" evidence="5">
    <location>
        <begin position="130"/>
        <end position="143"/>
    </location>
</feature>
<sequence>MHTMNDLEVVNSAKTSSKSLEFLQGNSVEGSKIFSSSSHLPDDTNNSISVGPCSERMKKTNTNENSLDVAELAKKKSEPNDVSKNESVQGRPRRKATKSVNYTEKMESDIPAIDTDKNELKRSRRKTSPNERSYSSHTNSSSDAKMGSYYNIEEIVPTNYQPPIKVGDNFNEMMDLKTAKVDVNEITLTLKTGETIKKGDCIYMICEPPSDPFYIAKVLGFTKKDINVTVRNASNYNFSVCWFYRPRDLNRRSVDSRLVYASLHRDTCPIASYRGKVTVKHKSEIGNLDEYRKMPDCFYFDKLYDRYMIKMYDMIPTKKLTHLPPNYFTALNKRFEFVFVEVGKADELLSSPKNCEKCLQWCSSADSILCLGCQKSYHLLCLDPPILTKPKRGFAWYCASCNNKLEEKLAENRGNMLESLQPSEIVKVETLGKRRSNVTEASENDVNLFDANEDAEFDSSSLSYEQAAKKFLEADQNISLKRRREMEEWPYRYLGVHAKFEDALDLQDRPYARAASRLGSKYQCSSVVEWYGYPVKYYDVEDQSGNAARKSKKVNSRNKKLLSSTKVESNIPSDQKFPIPDKYKSWKPKDYPGWLQPKPKGYVERGGEETSTLLWKMPPKDYMEEEEAGLLVQHFIEDCAGVAKRLKLTSTTTPNFIDAILLILMNNDYDTKKSLNEVQHLTRESLKEPSFTEDEVQRFEDSVRIHGSELYPVYKDVKTQPSAMVVRFYYLWKKTKMGHEIWDNFPGRAKNKVKSTDDFGFDLEDPQDDGSFSNSKITKSNYNFKCVYCEADHSTAWFKAPGATKIEADRMCEGLCRRCAKLWRKYAVKWENPVELIKSLDKKNGNYSLKKRFEFALVQEAEDVLKARENYLSKPKKKSEKLKKFKTIDSDYDYNFFTPRGTKRTLNKTMRIEPESKQASTIFKLNPSNQLPAKNKMMKKENKLEIVSSNRQSMQLNEEASEVQNSIVVTETQPKKRKYMRKKKTENGLTFIVESSIAPRVGSYQNTETNESEKKLPTSYEYGRVSQLKSELETTMNQLHENNESNFFNAFLDMKLRERIESLEKELSMFEGAKLSKIVESKPTDIAKLETATNDSKKKHAKRRLYLSKTSVPGTGVFETPPIQLPSELETSDPADSDKNMKFVFHMYERKDRSTANSNINTNFQIQPNLPPSTLLSTVKILNKESPSALTTSNEELTASDAKKPTLIFKSTPDGTASNSNHTDTETCYLKDNKRAIKAQPSSSNSAVLTLVDLKDEVTKKMMARYISKFEIFNPLLYDDCTSSPIYQLRPSSKELSLLWKQYQAARKSKGRSIKEFQPLYNADSRSCCVCRELGDIKKMLICSNCGLNVHSTCYGINLDSSITNPASEFNWHCDPCSNDLHPLASTQYACLLCNSRESYMDQAIRGDPASIPDALKRTSEGRWCHITCALMCDEIKFGSHSLQPVIGTHAVGVKNIFQICEMCSTYGGAIPQCEFCERKSHVTCALDYGWKIAFKLLPIFKKLDGNIVKIKNADVVGKIHPIIYCDEHKRSDKTYDFSNIYDLNELAEGMDQNEKENCTLLELYLADPGKLIINKTSVSLLKMSYKALQQSFEELASRSSDRIVEEIEALKSQLKSPRCSECFKTSSLIWYPNKKEGEMCHLCYSKKHNHLKDDIEIPDFTSVDTCEFDASKFD</sequence>
<dbReference type="Pfam" id="PF00628">
    <property type="entry name" value="PHD"/>
    <property type="match status" value="2"/>
</dbReference>
<dbReference type="SMART" id="SM00439">
    <property type="entry name" value="BAH"/>
    <property type="match status" value="1"/>
</dbReference>
<feature type="domain" description="BAH" evidence="7">
    <location>
        <begin position="194"/>
        <end position="315"/>
    </location>
</feature>
<dbReference type="Gene3D" id="2.30.30.490">
    <property type="match status" value="1"/>
</dbReference>
<dbReference type="PROSITE" id="PS51805">
    <property type="entry name" value="EPHD"/>
    <property type="match status" value="1"/>
</dbReference>
<dbReference type="GO" id="GO:0003682">
    <property type="term" value="F:chromatin binding"/>
    <property type="evidence" value="ECO:0007669"/>
    <property type="project" value="InterPro"/>
</dbReference>
<feature type="region of interest" description="Disordered" evidence="5">
    <location>
        <begin position="1187"/>
        <end position="1224"/>
    </location>
</feature>
<dbReference type="CDD" id="cd15497">
    <property type="entry name" value="PHD1_Snt2p_like"/>
    <property type="match status" value="1"/>
</dbReference>